<dbReference type="EMBL" id="LVLJ01001982">
    <property type="protein sequence ID" value="OAE27081.1"/>
    <property type="molecule type" value="Genomic_DNA"/>
</dbReference>
<evidence type="ECO:0000256" key="1">
    <source>
        <dbReference type="ARBA" id="ARBA00010424"/>
    </source>
</evidence>
<dbReference type="AlphaFoldDB" id="A0A176W3B5"/>
<accession>A0A176W3B5</accession>
<dbReference type="InterPro" id="IPR036112">
    <property type="entry name" value="ComA_synth_sf"/>
</dbReference>
<dbReference type="SUPFAM" id="SSF102110">
    <property type="entry name" value="(2r)-phospho-3-sulfolactate synthase ComA"/>
    <property type="match status" value="1"/>
</dbReference>
<dbReference type="InterPro" id="IPR003830">
    <property type="entry name" value="ComA_synth"/>
</dbReference>
<comment type="caution">
    <text evidence="2">The sequence shown here is derived from an EMBL/GenBank/DDBJ whole genome shotgun (WGS) entry which is preliminary data.</text>
</comment>
<organism evidence="2 3">
    <name type="scientific">Marchantia polymorpha subsp. ruderalis</name>
    <dbReference type="NCBI Taxonomy" id="1480154"/>
    <lineage>
        <taxon>Eukaryota</taxon>
        <taxon>Viridiplantae</taxon>
        <taxon>Streptophyta</taxon>
        <taxon>Embryophyta</taxon>
        <taxon>Marchantiophyta</taxon>
        <taxon>Marchantiopsida</taxon>
        <taxon>Marchantiidae</taxon>
        <taxon>Marchantiales</taxon>
        <taxon>Marchantiaceae</taxon>
        <taxon>Marchantia</taxon>
    </lineage>
</organism>
<evidence type="ECO:0000313" key="2">
    <source>
        <dbReference type="EMBL" id="OAE27081.1"/>
    </source>
</evidence>
<gene>
    <name evidence="2" type="ORF">AXG93_1761s1010</name>
</gene>
<sequence>MEFQFRSYSFPSASYDRPEKPRLHGVTEIRGPYSTVMGPRYLEDILESKGHFVDGLKFSGGSFSLMPRERVKRITALAHKHGIYVNTGGWAEHMLKKGLPFFNEYVQECKDLGFDIVELGTDFLDLQEADLLRLIRLVKNAGLQAKPELVFEAGRISSGQSGKGKTAQVQEESQEFDILIKRAERCLEAGADMIMVEAQGLTQNVPSWRTDVLAEIIGRLGLERTMFEAHEPKVFQWFLNNYGPKVNLFVNHCDVVELENLRSGTRGHSRWISL</sequence>
<proteinExistence type="inferred from homology"/>
<comment type="similarity">
    <text evidence="1">Belongs to the phosphosulfolactate synthase family.</text>
</comment>
<name>A0A176W3B5_MARPO</name>
<protein>
    <recommendedName>
        <fullName evidence="4">Phosphosulfolactate synthase</fullName>
    </recommendedName>
</protein>
<reference evidence="2" key="1">
    <citation type="submission" date="2016-03" db="EMBL/GenBank/DDBJ databases">
        <title>Mechanisms controlling the formation of the plant cell surface in tip-growing cells are functionally conserved among land plants.</title>
        <authorList>
            <person name="Honkanen S."/>
            <person name="Jones V.A."/>
            <person name="Morieri G."/>
            <person name="Champion C."/>
            <person name="Hetherington A.J."/>
            <person name="Kelly S."/>
            <person name="Saint-Marcoux D."/>
            <person name="Proust H."/>
            <person name="Prescott H."/>
            <person name="Dolan L."/>
        </authorList>
    </citation>
    <scope>NUCLEOTIDE SEQUENCE [LARGE SCALE GENOMIC DNA]</scope>
    <source>
        <tissue evidence="2">Whole gametophyte</tissue>
    </source>
</reference>
<dbReference type="PANTHER" id="PTHR48413">
    <property type="match status" value="1"/>
</dbReference>
<evidence type="ECO:0000313" key="3">
    <source>
        <dbReference type="Proteomes" id="UP000077202"/>
    </source>
</evidence>
<dbReference type="Pfam" id="PF02679">
    <property type="entry name" value="ComA"/>
    <property type="match status" value="1"/>
</dbReference>
<dbReference type="Gene3D" id="3.20.20.70">
    <property type="entry name" value="Aldolase class I"/>
    <property type="match status" value="1"/>
</dbReference>
<dbReference type="PANTHER" id="PTHR48413:SF1">
    <property type="entry name" value="PROTEIN HEAT-STRESS-ASSOCIATED 32"/>
    <property type="match status" value="1"/>
</dbReference>
<dbReference type="InterPro" id="IPR013785">
    <property type="entry name" value="Aldolase_TIM"/>
</dbReference>
<dbReference type="Proteomes" id="UP000077202">
    <property type="component" value="Unassembled WGS sequence"/>
</dbReference>
<evidence type="ECO:0008006" key="4">
    <source>
        <dbReference type="Google" id="ProtNLM"/>
    </source>
</evidence>
<keyword evidence="3" id="KW-1185">Reference proteome</keyword>